<dbReference type="SUPFAM" id="SSF53720">
    <property type="entry name" value="ALDH-like"/>
    <property type="match status" value="1"/>
</dbReference>
<dbReference type="InterPro" id="IPR012394">
    <property type="entry name" value="Aldehyde_DH_NAD(P)"/>
</dbReference>
<accession>A0A0C3Q2L0</accession>
<evidence type="ECO:0000259" key="3">
    <source>
        <dbReference type="Pfam" id="PF00171"/>
    </source>
</evidence>
<dbReference type="AlphaFoldDB" id="A0A0C3Q2L0"/>
<dbReference type="Proteomes" id="UP000054248">
    <property type="component" value="Unassembled WGS sequence"/>
</dbReference>
<reference evidence="4 5" key="1">
    <citation type="submission" date="2014-04" db="EMBL/GenBank/DDBJ databases">
        <authorList>
            <consortium name="DOE Joint Genome Institute"/>
            <person name="Kuo A."/>
            <person name="Girlanda M."/>
            <person name="Perotto S."/>
            <person name="Kohler A."/>
            <person name="Nagy L.G."/>
            <person name="Floudas D."/>
            <person name="Copeland A."/>
            <person name="Barry K.W."/>
            <person name="Cichocki N."/>
            <person name="Veneault-Fourrey C."/>
            <person name="LaButti K."/>
            <person name="Lindquist E.A."/>
            <person name="Lipzen A."/>
            <person name="Lundell T."/>
            <person name="Morin E."/>
            <person name="Murat C."/>
            <person name="Sun H."/>
            <person name="Tunlid A."/>
            <person name="Henrissat B."/>
            <person name="Grigoriev I.V."/>
            <person name="Hibbett D.S."/>
            <person name="Martin F."/>
            <person name="Nordberg H.P."/>
            <person name="Cantor M.N."/>
            <person name="Hua S.X."/>
        </authorList>
    </citation>
    <scope>NUCLEOTIDE SEQUENCE [LARGE SCALE GENOMIC DNA]</scope>
    <source>
        <strain evidence="4 5">MUT 4182</strain>
    </source>
</reference>
<dbReference type="InterPro" id="IPR016161">
    <property type="entry name" value="Ald_DH/histidinol_DH"/>
</dbReference>
<dbReference type="EMBL" id="KN823510">
    <property type="protein sequence ID" value="KIO16659.1"/>
    <property type="molecule type" value="Genomic_DNA"/>
</dbReference>
<evidence type="ECO:0000256" key="1">
    <source>
        <dbReference type="ARBA" id="ARBA00009986"/>
    </source>
</evidence>
<dbReference type="Gene3D" id="3.40.309.10">
    <property type="entry name" value="Aldehyde Dehydrogenase, Chain A, domain 2"/>
    <property type="match status" value="1"/>
</dbReference>
<organism evidence="4 5">
    <name type="scientific">Tulasnella calospora MUT 4182</name>
    <dbReference type="NCBI Taxonomy" id="1051891"/>
    <lineage>
        <taxon>Eukaryota</taxon>
        <taxon>Fungi</taxon>
        <taxon>Dikarya</taxon>
        <taxon>Basidiomycota</taxon>
        <taxon>Agaricomycotina</taxon>
        <taxon>Agaricomycetes</taxon>
        <taxon>Cantharellales</taxon>
        <taxon>Tulasnellaceae</taxon>
        <taxon>Tulasnella</taxon>
    </lineage>
</organism>
<gene>
    <name evidence="4" type="ORF">M407DRAFT_33693</name>
</gene>
<protein>
    <recommendedName>
        <fullName evidence="3">Aldehyde dehydrogenase domain-containing protein</fullName>
    </recommendedName>
</protein>
<dbReference type="PANTHER" id="PTHR43570">
    <property type="entry name" value="ALDEHYDE DEHYDROGENASE"/>
    <property type="match status" value="1"/>
</dbReference>
<comment type="similarity">
    <text evidence="1">Belongs to the aldehyde dehydrogenase family.</text>
</comment>
<evidence type="ECO:0000313" key="4">
    <source>
        <dbReference type="EMBL" id="KIO16659.1"/>
    </source>
</evidence>
<proteinExistence type="inferred from homology"/>
<dbReference type="Pfam" id="PF00171">
    <property type="entry name" value="Aldedh"/>
    <property type="match status" value="1"/>
</dbReference>
<feature type="domain" description="Aldehyde dehydrogenase" evidence="3">
    <location>
        <begin position="2"/>
        <end position="184"/>
    </location>
</feature>
<keyword evidence="5" id="KW-1185">Reference proteome</keyword>
<dbReference type="InterPro" id="IPR015590">
    <property type="entry name" value="Aldehyde_DH_dom"/>
</dbReference>
<evidence type="ECO:0000313" key="5">
    <source>
        <dbReference type="Proteomes" id="UP000054248"/>
    </source>
</evidence>
<evidence type="ECO:0000256" key="2">
    <source>
        <dbReference type="ARBA" id="ARBA00023002"/>
    </source>
</evidence>
<keyword evidence="2" id="KW-0560">Oxidoreductase</keyword>
<name>A0A0C3Q2L0_9AGAM</name>
<dbReference type="InterPro" id="IPR016163">
    <property type="entry name" value="Ald_DH_C"/>
</dbReference>
<sequence>MNAGQTCTAPNHIFVPQEAQEALSDAFVKIYKDFYPDGAENAAISILVNNAAFNRSKQLLEKTRGEVVCGGQFDEKRRWIAPTVLKNVELNDAVLEDELSGPILPIVPVKDMQEAIDFTRSQPHPLSLYVFTDDRAFEEHVFSQNQSGQFVRNDCCVQFTIQDVPFGGIGESGDGMLMGKCTFDTLSHFRPTASSPRLADTLLGWRFPP</sequence>
<dbReference type="OrthoDB" id="440325at2759"/>
<dbReference type="HOGENOM" id="CLU_005391_3_5_1"/>
<dbReference type="Gene3D" id="3.40.605.10">
    <property type="entry name" value="Aldehyde Dehydrogenase, Chain A, domain 1"/>
    <property type="match status" value="1"/>
</dbReference>
<dbReference type="GO" id="GO:0006081">
    <property type="term" value="P:aldehyde metabolic process"/>
    <property type="evidence" value="ECO:0007669"/>
    <property type="project" value="InterPro"/>
</dbReference>
<reference evidence="5" key="2">
    <citation type="submission" date="2015-01" db="EMBL/GenBank/DDBJ databases">
        <title>Evolutionary Origins and Diversification of the Mycorrhizal Mutualists.</title>
        <authorList>
            <consortium name="DOE Joint Genome Institute"/>
            <consortium name="Mycorrhizal Genomics Consortium"/>
            <person name="Kohler A."/>
            <person name="Kuo A."/>
            <person name="Nagy L.G."/>
            <person name="Floudas D."/>
            <person name="Copeland A."/>
            <person name="Barry K.W."/>
            <person name="Cichocki N."/>
            <person name="Veneault-Fourrey C."/>
            <person name="LaButti K."/>
            <person name="Lindquist E.A."/>
            <person name="Lipzen A."/>
            <person name="Lundell T."/>
            <person name="Morin E."/>
            <person name="Murat C."/>
            <person name="Riley R."/>
            <person name="Ohm R."/>
            <person name="Sun H."/>
            <person name="Tunlid A."/>
            <person name="Henrissat B."/>
            <person name="Grigoriev I.V."/>
            <person name="Hibbett D.S."/>
            <person name="Martin F."/>
        </authorList>
    </citation>
    <scope>NUCLEOTIDE SEQUENCE [LARGE SCALE GENOMIC DNA]</scope>
    <source>
        <strain evidence="5">MUT 4182</strain>
    </source>
</reference>
<dbReference type="GO" id="GO:0005737">
    <property type="term" value="C:cytoplasm"/>
    <property type="evidence" value="ECO:0007669"/>
    <property type="project" value="TreeGrafter"/>
</dbReference>
<dbReference type="InterPro" id="IPR016162">
    <property type="entry name" value="Ald_DH_N"/>
</dbReference>
<dbReference type="STRING" id="1051891.A0A0C3Q2L0"/>
<dbReference type="GO" id="GO:0004029">
    <property type="term" value="F:aldehyde dehydrogenase (NAD+) activity"/>
    <property type="evidence" value="ECO:0007669"/>
    <property type="project" value="TreeGrafter"/>
</dbReference>
<dbReference type="PANTHER" id="PTHR43570:SF16">
    <property type="entry name" value="ALDEHYDE DEHYDROGENASE TYPE III, ISOFORM Q"/>
    <property type="match status" value="1"/>
</dbReference>